<evidence type="ECO:0000313" key="2">
    <source>
        <dbReference type="RefSeq" id="XP_075086041.1"/>
    </source>
</evidence>
<dbReference type="Proteomes" id="UP000790787">
    <property type="component" value="Chromosome 14"/>
</dbReference>
<proteinExistence type="predicted"/>
<name>A0AC58SM34_TOBAC</name>
<reference evidence="1" key="1">
    <citation type="journal article" date="2014" name="Nat. Commun.">
        <title>The tobacco genome sequence and its comparison with those of tomato and potato.</title>
        <authorList>
            <person name="Sierro N."/>
            <person name="Battey J.N."/>
            <person name="Ouadi S."/>
            <person name="Bakaher N."/>
            <person name="Bovet L."/>
            <person name="Willig A."/>
            <person name="Goepfert S."/>
            <person name="Peitsch M.C."/>
            <person name="Ivanov N.V."/>
        </authorList>
    </citation>
    <scope>NUCLEOTIDE SEQUENCE [LARGE SCALE GENOMIC DNA]</scope>
</reference>
<gene>
    <name evidence="2" type="primary">LOC142168788</name>
</gene>
<dbReference type="RefSeq" id="XP_075086041.1">
    <property type="nucleotide sequence ID" value="XM_075229940.1"/>
</dbReference>
<reference evidence="2" key="2">
    <citation type="submission" date="2025-08" db="UniProtKB">
        <authorList>
            <consortium name="RefSeq"/>
        </authorList>
    </citation>
    <scope>IDENTIFICATION</scope>
    <source>
        <tissue evidence="2">Leaf</tissue>
    </source>
</reference>
<keyword evidence="1" id="KW-1185">Reference proteome</keyword>
<accession>A0AC58SM34</accession>
<evidence type="ECO:0000313" key="1">
    <source>
        <dbReference type="Proteomes" id="UP000790787"/>
    </source>
</evidence>
<organism evidence="1 2">
    <name type="scientific">Nicotiana tabacum</name>
    <name type="common">Common tobacco</name>
    <dbReference type="NCBI Taxonomy" id="4097"/>
    <lineage>
        <taxon>Eukaryota</taxon>
        <taxon>Viridiplantae</taxon>
        <taxon>Streptophyta</taxon>
        <taxon>Embryophyta</taxon>
        <taxon>Tracheophyta</taxon>
        <taxon>Spermatophyta</taxon>
        <taxon>Magnoliopsida</taxon>
        <taxon>eudicotyledons</taxon>
        <taxon>Gunneridae</taxon>
        <taxon>Pentapetalae</taxon>
        <taxon>asterids</taxon>
        <taxon>lamiids</taxon>
        <taxon>Solanales</taxon>
        <taxon>Solanaceae</taxon>
        <taxon>Nicotianoideae</taxon>
        <taxon>Nicotianeae</taxon>
        <taxon>Nicotiana</taxon>
    </lineage>
</organism>
<protein>
    <submittedName>
        <fullName evidence="2">F-box only protein 10</fullName>
    </submittedName>
</protein>
<sequence>MNNFPDDIVVDILLKLPVKSLGKFKLVCKSWRSLIEDRQFIKQHRDGCQKNYSVWSRAMRIAILGRNKLGFINGSCKRENYGPNLVDLWGRCNAIVFSWIMNCVSPELLSGIVYSSNAYVVWKDLKERFDKVDGSRIFRLHKEIATVSQETNAIVTYYSKFRSLWTEFDSLAPTPE</sequence>